<reference evidence="2" key="1">
    <citation type="journal article" date="2022" name="Mol. Ecol. Resour.">
        <title>The genomes of chicory, endive, great burdock and yacon provide insights into Asteraceae palaeo-polyploidization history and plant inulin production.</title>
        <authorList>
            <person name="Fan W."/>
            <person name="Wang S."/>
            <person name="Wang H."/>
            <person name="Wang A."/>
            <person name="Jiang F."/>
            <person name="Liu H."/>
            <person name="Zhao H."/>
            <person name="Xu D."/>
            <person name="Zhang Y."/>
        </authorList>
    </citation>
    <scope>NUCLEOTIDE SEQUENCE [LARGE SCALE GENOMIC DNA]</scope>
    <source>
        <strain evidence="2">cv. Yunnan</strain>
    </source>
</reference>
<evidence type="ECO:0000313" key="1">
    <source>
        <dbReference type="EMBL" id="KAI3797175.1"/>
    </source>
</evidence>
<proteinExistence type="predicted"/>
<name>A0ACB9HN72_9ASTR</name>
<keyword evidence="2" id="KW-1185">Reference proteome</keyword>
<dbReference type="EMBL" id="CM042028">
    <property type="protein sequence ID" value="KAI3797175.1"/>
    <property type="molecule type" value="Genomic_DNA"/>
</dbReference>
<organism evidence="1 2">
    <name type="scientific">Smallanthus sonchifolius</name>
    <dbReference type="NCBI Taxonomy" id="185202"/>
    <lineage>
        <taxon>Eukaryota</taxon>
        <taxon>Viridiplantae</taxon>
        <taxon>Streptophyta</taxon>
        <taxon>Embryophyta</taxon>
        <taxon>Tracheophyta</taxon>
        <taxon>Spermatophyta</taxon>
        <taxon>Magnoliopsida</taxon>
        <taxon>eudicotyledons</taxon>
        <taxon>Gunneridae</taxon>
        <taxon>Pentapetalae</taxon>
        <taxon>asterids</taxon>
        <taxon>campanulids</taxon>
        <taxon>Asterales</taxon>
        <taxon>Asteraceae</taxon>
        <taxon>Asteroideae</taxon>
        <taxon>Heliantheae alliance</taxon>
        <taxon>Millerieae</taxon>
        <taxon>Smallanthus</taxon>
    </lineage>
</organism>
<protein>
    <submittedName>
        <fullName evidence="1">Uncharacterized protein</fullName>
    </submittedName>
</protein>
<reference evidence="1 2" key="2">
    <citation type="journal article" date="2022" name="Mol. Ecol. Resour.">
        <title>The genomes of chicory, endive, great burdock and yacon provide insights into Asteraceae paleo-polyploidization history and plant inulin production.</title>
        <authorList>
            <person name="Fan W."/>
            <person name="Wang S."/>
            <person name="Wang H."/>
            <person name="Wang A."/>
            <person name="Jiang F."/>
            <person name="Liu H."/>
            <person name="Zhao H."/>
            <person name="Xu D."/>
            <person name="Zhang Y."/>
        </authorList>
    </citation>
    <scope>NUCLEOTIDE SEQUENCE [LARGE SCALE GENOMIC DNA]</scope>
    <source>
        <strain evidence="2">cv. Yunnan</strain>
        <tissue evidence="1">Leaves</tissue>
    </source>
</reference>
<accession>A0ACB9HN72</accession>
<sequence length="145" mass="16084">MAKVVTGNSPPRSGKPKPRVQTIISGTVRDYSVPIYWVQGNDVTGLGQTCSTLIKRVKLGSTAVGRVLLACFKVWSSATMIEDKTRRWLLSSMAAAALVKIDGSSSHKFYQKVDIWPISVVSFMLHNLYTCCFFEENQAIRVLNL</sequence>
<evidence type="ECO:0000313" key="2">
    <source>
        <dbReference type="Proteomes" id="UP001056120"/>
    </source>
</evidence>
<dbReference type="Proteomes" id="UP001056120">
    <property type="component" value="Linkage Group LG11"/>
</dbReference>
<gene>
    <name evidence="1" type="ORF">L1987_32428</name>
</gene>
<comment type="caution">
    <text evidence="1">The sequence shown here is derived from an EMBL/GenBank/DDBJ whole genome shotgun (WGS) entry which is preliminary data.</text>
</comment>